<evidence type="ECO:0000256" key="8">
    <source>
        <dbReference type="ARBA" id="ARBA00044254"/>
    </source>
</evidence>
<keyword evidence="3" id="KW-0547">Nucleotide-binding</keyword>
<organism evidence="16 17">
    <name type="scientific">Candidatus Rickettsiella viridis</name>
    <dbReference type="NCBI Taxonomy" id="676208"/>
    <lineage>
        <taxon>Bacteria</taxon>
        <taxon>Pseudomonadati</taxon>
        <taxon>Pseudomonadota</taxon>
        <taxon>Gammaproteobacteria</taxon>
        <taxon>Legionellales</taxon>
        <taxon>Coxiellaceae</taxon>
        <taxon>Rickettsiella</taxon>
    </lineage>
</organism>
<dbReference type="GO" id="GO:0019698">
    <property type="term" value="P:D-galacturonate catabolic process"/>
    <property type="evidence" value="ECO:0007669"/>
    <property type="project" value="TreeGrafter"/>
</dbReference>
<evidence type="ECO:0000256" key="4">
    <source>
        <dbReference type="ARBA" id="ARBA00022777"/>
    </source>
</evidence>
<dbReference type="GO" id="GO:0008673">
    <property type="term" value="F:2-dehydro-3-deoxygluconokinase activity"/>
    <property type="evidence" value="ECO:0007669"/>
    <property type="project" value="UniProtKB-EC"/>
</dbReference>
<dbReference type="Gene3D" id="3.40.1190.20">
    <property type="match status" value="1"/>
</dbReference>
<comment type="pathway">
    <text evidence="7">Carbohydrate acid metabolism; 2-dehydro-3-deoxy-D-gluconate degradation; D-glyceraldehyde 3-phosphate and pyruvate from 2-dehydro-3-deoxy-D-gluconate: step 1/2.</text>
</comment>
<dbReference type="GO" id="GO:0005524">
    <property type="term" value="F:ATP binding"/>
    <property type="evidence" value="ECO:0007669"/>
    <property type="project" value="UniProtKB-KW"/>
</dbReference>
<comment type="similarity">
    <text evidence="1">Belongs to the carbohydrate kinase PfkB family.</text>
</comment>
<evidence type="ECO:0000256" key="10">
    <source>
        <dbReference type="ARBA" id="ARBA00054997"/>
    </source>
</evidence>
<dbReference type="OrthoDB" id="9776822at2"/>
<name>A0A2Z5UUH2_9COXI</name>
<dbReference type="CDD" id="cd01166">
    <property type="entry name" value="KdgK"/>
    <property type="match status" value="1"/>
</dbReference>
<dbReference type="EMBL" id="AP018005">
    <property type="protein sequence ID" value="BBB14603.1"/>
    <property type="molecule type" value="Genomic_DNA"/>
</dbReference>
<evidence type="ECO:0000256" key="11">
    <source>
        <dbReference type="ARBA" id="ARBA00066369"/>
    </source>
</evidence>
<sequence length="312" mass="34839">MKQIAVIGEAMLELSHRSDTTLALSFAGDTLNFAIYLRRLLPAESFTIHYVTALGCDSYSDSMLKNWQEEGLNTDLVCRLPNKLPGLYLIRTDEEGERTFYFYRQNSAARELFKSCATLDLEKKLLSMDYLYLTGITLAILDEASREYLWAILEKAKQKGVKIIFDTNYRASLWPDAESARTVIDRTLKWVDVALPTFIDEQSLFGDVTPEACVQRLLKNKIIEIIVKCGAEPVLIATIATQKSVPACSIEKTVDTTGAGDSFNAAYVAARLLDIEPIKAAQWGHQLASMVIAYPGAIIPQEAMPDLRGYYA</sequence>
<dbReference type="FunFam" id="3.40.1190.20:FF:000011">
    <property type="entry name" value="2-dehydro-3-deoxygluconokinase, putative"/>
    <property type="match status" value="1"/>
</dbReference>
<evidence type="ECO:0000256" key="1">
    <source>
        <dbReference type="ARBA" id="ARBA00010688"/>
    </source>
</evidence>
<dbReference type="InterPro" id="IPR011611">
    <property type="entry name" value="PfkB_dom"/>
</dbReference>
<evidence type="ECO:0000256" key="14">
    <source>
        <dbReference type="ARBA" id="ARBA00080545"/>
    </source>
</evidence>
<evidence type="ECO:0000256" key="12">
    <source>
        <dbReference type="ARBA" id="ARBA00067931"/>
    </source>
</evidence>
<evidence type="ECO:0000256" key="6">
    <source>
        <dbReference type="ARBA" id="ARBA00023277"/>
    </source>
</evidence>
<dbReference type="KEGG" id="rvi:RVIR1_00610"/>
<reference evidence="16 17" key="1">
    <citation type="submission" date="2017-03" db="EMBL/GenBank/DDBJ databases">
        <title>The genome sequence of Candidatus Rickettsiella viridis.</title>
        <authorList>
            <person name="Nikoh N."/>
            <person name="Tsuchida T."/>
            <person name="Yamaguchi K."/>
            <person name="Maeda T."/>
            <person name="Shigenobu S."/>
            <person name="Fukatsu T."/>
        </authorList>
    </citation>
    <scope>NUCLEOTIDE SEQUENCE [LARGE SCALE GENOMIC DNA]</scope>
    <source>
        <strain evidence="16 17">Ap-RA04</strain>
    </source>
</reference>
<evidence type="ECO:0000259" key="15">
    <source>
        <dbReference type="Pfam" id="PF00294"/>
    </source>
</evidence>
<dbReference type="Pfam" id="PF00294">
    <property type="entry name" value="PfkB"/>
    <property type="match status" value="1"/>
</dbReference>
<dbReference type="GO" id="GO:0006974">
    <property type="term" value="P:DNA damage response"/>
    <property type="evidence" value="ECO:0007669"/>
    <property type="project" value="TreeGrafter"/>
</dbReference>
<dbReference type="PANTHER" id="PTHR43085:SF15">
    <property type="entry name" value="2-DEHYDRO-3-DEOXYGLUCONOKINASE"/>
    <property type="match status" value="1"/>
</dbReference>
<dbReference type="InterPro" id="IPR002173">
    <property type="entry name" value="Carboh/pur_kinase_PfkB_CS"/>
</dbReference>
<keyword evidence="5" id="KW-0067">ATP-binding</keyword>
<keyword evidence="2" id="KW-0808">Transferase</keyword>
<dbReference type="AlphaFoldDB" id="A0A2Z5UUH2"/>
<evidence type="ECO:0000256" key="2">
    <source>
        <dbReference type="ARBA" id="ARBA00022679"/>
    </source>
</evidence>
<dbReference type="SUPFAM" id="SSF53613">
    <property type="entry name" value="Ribokinase-like"/>
    <property type="match status" value="1"/>
</dbReference>
<dbReference type="GO" id="GO:0005829">
    <property type="term" value="C:cytosol"/>
    <property type="evidence" value="ECO:0007669"/>
    <property type="project" value="TreeGrafter"/>
</dbReference>
<evidence type="ECO:0000256" key="9">
    <source>
        <dbReference type="ARBA" id="ARBA00050729"/>
    </source>
</evidence>
<dbReference type="InterPro" id="IPR050306">
    <property type="entry name" value="PfkB_Carbo_kinase"/>
</dbReference>
<evidence type="ECO:0000313" key="16">
    <source>
        <dbReference type="EMBL" id="BBB14603.1"/>
    </source>
</evidence>
<comment type="function">
    <text evidence="10">Catalyzes the phosphorylation of 2-keto-3-deoxygluconate (KDG) to produce 2-keto-3-deoxy-6-phosphogluconate (KDPG).</text>
</comment>
<gene>
    <name evidence="16" type="primary">kdgK</name>
    <name evidence="16" type="ORF">RVIR1_00610</name>
</gene>
<proteinExistence type="inferred from homology"/>
<keyword evidence="4 16" id="KW-0418">Kinase</keyword>
<dbReference type="GO" id="GO:0042840">
    <property type="term" value="P:D-glucuronate catabolic process"/>
    <property type="evidence" value="ECO:0007669"/>
    <property type="project" value="TreeGrafter"/>
</dbReference>
<dbReference type="Proteomes" id="UP000282483">
    <property type="component" value="Chromosome"/>
</dbReference>
<evidence type="ECO:0000256" key="3">
    <source>
        <dbReference type="ARBA" id="ARBA00022741"/>
    </source>
</evidence>
<dbReference type="PANTHER" id="PTHR43085">
    <property type="entry name" value="HEXOKINASE FAMILY MEMBER"/>
    <property type="match status" value="1"/>
</dbReference>
<evidence type="ECO:0000256" key="7">
    <source>
        <dbReference type="ARBA" id="ARBA00043951"/>
    </source>
</evidence>
<comment type="catalytic activity">
    <reaction evidence="9">
        <text>2-dehydro-3-deoxy-D-gluconate + ATP = 2-dehydro-3-deoxy-6-phospho-D-gluconate + ADP + H(+)</text>
        <dbReference type="Rhea" id="RHEA:14797"/>
        <dbReference type="ChEBI" id="CHEBI:15378"/>
        <dbReference type="ChEBI" id="CHEBI:30616"/>
        <dbReference type="ChEBI" id="CHEBI:57569"/>
        <dbReference type="ChEBI" id="CHEBI:57990"/>
        <dbReference type="ChEBI" id="CHEBI:456216"/>
        <dbReference type="EC" id="2.7.1.45"/>
    </reaction>
</comment>
<evidence type="ECO:0000256" key="5">
    <source>
        <dbReference type="ARBA" id="ARBA00022840"/>
    </source>
</evidence>
<dbReference type="EC" id="2.7.1.45" evidence="11"/>
<accession>A0A2Z5UUH2</accession>
<dbReference type="InterPro" id="IPR029056">
    <property type="entry name" value="Ribokinase-like"/>
</dbReference>
<protein>
    <recommendedName>
        <fullName evidence="12">2-dehydro-3-deoxygluconokinase</fullName>
        <ecNumber evidence="11">2.7.1.45</ecNumber>
    </recommendedName>
    <alternativeName>
        <fullName evidence="13">2-keto-3-deoxygluconokinase</fullName>
    </alternativeName>
    <alternativeName>
        <fullName evidence="14">3-deoxy-2-oxo-D-gluconate kinase</fullName>
    </alternativeName>
    <alternativeName>
        <fullName evidence="8">KDG kinase</fullName>
    </alternativeName>
</protein>
<feature type="domain" description="Carbohydrate kinase PfkB" evidence="15">
    <location>
        <begin position="1"/>
        <end position="302"/>
    </location>
</feature>
<evidence type="ECO:0000256" key="13">
    <source>
        <dbReference type="ARBA" id="ARBA00075711"/>
    </source>
</evidence>
<dbReference type="PROSITE" id="PS00584">
    <property type="entry name" value="PFKB_KINASES_2"/>
    <property type="match status" value="1"/>
</dbReference>
<keyword evidence="17" id="KW-1185">Reference proteome</keyword>
<keyword evidence="6" id="KW-0119">Carbohydrate metabolism</keyword>
<dbReference type="RefSeq" id="WP_126322131.1">
    <property type="nucleotide sequence ID" value="NZ_AP018005.1"/>
</dbReference>
<evidence type="ECO:0000313" key="17">
    <source>
        <dbReference type="Proteomes" id="UP000282483"/>
    </source>
</evidence>